<organism evidence="1">
    <name type="scientific">Solanum chacoense</name>
    <name type="common">Chaco potato</name>
    <dbReference type="NCBI Taxonomy" id="4108"/>
    <lineage>
        <taxon>Eukaryota</taxon>
        <taxon>Viridiplantae</taxon>
        <taxon>Streptophyta</taxon>
        <taxon>Embryophyta</taxon>
        <taxon>Tracheophyta</taxon>
        <taxon>Spermatophyta</taxon>
        <taxon>Magnoliopsida</taxon>
        <taxon>eudicotyledons</taxon>
        <taxon>Gunneridae</taxon>
        <taxon>Pentapetalae</taxon>
        <taxon>asterids</taxon>
        <taxon>lamiids</taxon>
        <taxon>Solanales</taxon>
        <taxon>Solanaceae</taxon>
        <taxon>Solanoideae</taxon>
        <taxon>Solaneae</taxon>
        <taxon>Solanum</taxon>
    </lineage>
</organism>
<name>A0A0V0GXW4_SOLCH</name>
<dbReference type="EMBL" id="GEDG01028773">
    <property type="protein sequence ID" value="JAP12961.1"/>
    <property type="molecule type" value="Transcribed_RNA"/>
</dbReference>
<protein>
    <submittedName>
        <fullName evidence="1">Putative ovule protein</fullName>
    </submittedName>
</protein>
<sequence>MFLKNLSVNMTRKKLFKMTNRQLKFKSKQLYHMFSQNMSRSTTTKKGSLMYKASRVSKVRRMAAPQGV</sequence>
<dbReference type="AlphaFoldDB" id="A0A0V0GXW4"/>
<accession>A0A0V0GXW4</accession>
<evidence type="ECO:0000313" key="1">
    <source>
        <dbReference type="EMBL" id="JAP12961.1"/>
    </source>
</evidence>
<proteinExistence type="predicted"/>
<reference evidence="1" key="1">
    <citation type="submission" date="2015-12" db="EMBL/GenBank/DDBJ databases">
        <title>Gene expression during late stages of embryo sac development: a critical building block for successful pollen-pistil interactions.</title>
        <authorList>
            <person name="Liu Y."/>
            <person name="Joly V."/>
            <person name="Sabar M."/>
            <person name="Matton D.P."/>
        </authorList>
    </citation>
    <scope>NUCLEOTIDE SEQUENCE</scope>
</reference>